<dbReference type="InterPro" id="IPR008775">
    <property type="entry name" value="Phytyl_CoA_dOase-like"/>
</dbReference>
<dbReference type="SUPFAM" id="SSF51197">
    <property type="entry name" value="Clavaminate synthase-like"/>
    <property type="match status" value="1"/>
</dbReference>
<gene>
    <name evidence="1" type="ORF">Mal48_27590</name>
</gene>
<keyword evidence="1" id="KW-0560">Oxidoreductase</keyword>
<dbReference type="Gene3D" id="2.60.120.620">
    <property type="entry name" value="q2cbj1_9rhob like domain"/>
    <property type="match status" value="1"/>
</dbReference>
<dbReference type="AlphaFoldDB" id="A0A517QPE9"/>
<dbReference type="EMBL" id="CP036267">
    <property type="protein sequence ID" value="QDT33506.1"/>
    <property type="molecule type" value="Genomic_DNA"/>
</dbReference>
<sequence>MFEFEKKSYDKDGFVVIHRFLDKPELEELQENLERYVREVVPTLQSTDAFYEDASRPETLKQLQRMGVDPFFLDYVNRPKWKGLAKALVGEEATSMQPEWFNKPPNTNHVTPPHQDNYYFCLRPANVVTLWLALDEVDAENGCLRYVRGSHQNGFRPHAKSKILGFSQGITNYAPEDFTSEVAIPLQPGDLVAHHGMTIHRADANMSTTRHRRSFAMVYQGVSCERDEAAFDRYQESARAQHEELTAT</sequence>
<dbReference type="KEGG" id="tpol:Mal48_27590"/>
<accession>A0A517QPE9</accession>
<dbReference type="Proteomes" id="UP000315724">
    <property type="component" value="Chromosome"/>
</dbReference>
<dbReference type="RefSeq" id="WP_145199900.1">
    <property type="nucleotide sequence ID" value="NZ_CP036267.1"/>
</dbReference>
<proteinExistence type="predicted"/>
<dbReference type="PANTHER" id="PTHR20883">
    <property type="entry name" value="PHYTANOYL-COA DIOXYGENASE DOMAIN CONTAINING 1"/>
    <property type="match status" value="1"/>
</dbReference>
<organism evidence="1 2">
    <name type="scientific">Thalassoglobus polymorphus</name>
    <dbReference type="NCBI Taxonomy" id="2527994"/>
    <lineage>
        <taxon>Bacteria</taxon>
        <taxon>Pseudomonadati</taxon>
        <taxon>Planctomycetota</taxon>
        <taxon>Planctomycetia</taxon>
        <taxon>Planctomycetales</taxon>
        <taxon>Planctomycetaceae</taxon>
        <taxon>Thalassoglobus</taxon>
    </lineage>
</organism>
<reference evidence="1 2" key="1">
    <citation type="submission" date="2019-02" db="EMBL/GenBank/DDBJ databases">
        <title>Deep-cultivation of Planctomycetes and their phenomic and genomic characterization uncovers novel biology.</title>
        <authorList>
            <person name="Wiegand S."/>
            <person name="Jogler M."/>
            <person name="Boedeker C."/>
            <person name="Pinto D."/>
            <person name="Vollmers J."/>
            <person name="Rivas-Marin E."/>
            <person name="Kohn T."/>
            <person name="Peeters S.H."/>
            <person name="Heuer A."/>
            <person name="Rast P."/>
            <person name="Oberbeckmann S."/>
            <person name="Bunk B."/>
            <person name="Jeske O."/>
            <person name="Meyerdierks A."/>
            <person name="Storesund J.E."/>
            <person name="Kallscheuer N."/>
            <person name="Luecker S."/>
            <person name="Lage O.M."/>
            <person name="Pohl T."/>
            <person name="Merkel B.J."/>
            <person name="Hornburger P."/>
            <person name="Mueller R.-W."/>
            <person name="Bruemmer F."/>
            <person name="Labrenz M."/>
            <person name="Spormann A.M."/>
            <person name="Op den Camp H."/>
            <person name="Overmann J."/>
            <person name="Amann R."/>
            <person name="Jetten M.S.M."/>
            <person name="Mascher T."/>
            <person name="Medema M.H."/>
            <person name="Devos D.P."/>
            <person name="Kaster A.-K."/>
            <person name="Ovreas L."/>
            <person name="Rohde M."/>
            <person name="Galperin M.Y."/>
            <person name="Jogler C."/>
        </authorList>
    </citation>
    <scope>NUCLEOTIDE SEQUENCE [LARGE SCALE GENOMIC DNA]</scope>
    <source>
        <strain evidence="1 2">Mal48</strain>
    </source>
</reference>
<protein>
    <submittedName>
        <fullName evidence="1">Phytanoyl-CoA dioxygenase (PhyH)</fullName>
    </submittedName>
</protein>
<keyword evidence="1" id="KW-0223">Dioxygenase</keyword>
<keyword evidence="2" id="KW-1185">Reference proteome</keyword>
<dbReference type="OrthoDB" id="9814777at2"/>
<dbReference type="GO" id="GO:0016706">
    <property type="term" value="F:2-oxoglutarate-dependent dioxygenase activity"/>
    <property type="evidence" value="ECO:0007669"/>
    <property type="project" value="UniProtKB-ARBA"/>
</dbReference>
<dbReference type="GO" id="GO:0005506">
    <property type="term" value="F:iron ion binding"/>
    <property type="evidence" value="ECO:0007669"/>
    <property type="project" value="UniProtKB-ARBA"/>
</dbReference>
<evidence type="ECO:0000313" key="2">
    <source>
        <dbReference type="Proteomes" id="UP000315724"/>
    </source>
</evidence>
<dbReference type="Pfam" id="PF05721">
    <property type="entry name" value="PhyH"/>
    <property type="match status" value="1"/>
</dbReference>
<name>A0A517QPE9_9PLAN</name>
<evidence type="ECO:0000313" key="1">
    <source>
        <dbReference type="EMBL" id="QDT33506.1"/>
    </source>
</evidence>
<dbReference type="PANTHER" id="PTHR20883:SF46">
    <property type="entry name" value="PHYTANOYL-COA HYDROXYLASE"/>
    <property type="match status" value="1"/>
</dbReference>